<name>A0A916SUZ2_9SPHN</name>
<dbReference type="AlphaFoldDB" id="A0A916SUZ2"/>
<evidence type="ECO:0000313" key="2">
    <source>
        <dbReference type="Proteomes" id="UP000623067"/>
    </source>
</evidence>
<keyword evidence="2" id="KW-1185">Reference proteome</keyword>
<comment type="caution">
    <text evidence="1">The sequence shown here is derived from an EMBL/GenBank/DDBJ whole genome shotgun (WGS) entry which is preliminary data.</text>
</comment>
<dbReference type="SUPFAM" id="SSF53474">
    <property type="entry name" value="alpha/beta-Hydrolases"/>
    <property type="match status" value="1"/>
</dbReference>
<dbReference type="Gene3D" id="3.40.50.1820">
    <property type="entry name" value="alpha/beta hydrolase"/>
    <property type="match status" value="1"/>
</dbReference>
<dbReference type="RefSeq" id="WP_188657163.1">
    <property type="nucleotide sequence ID" value="NZ_BMIH01000001.1"/>
</dbReference>
<gene>
    <name evidence="1" type="ORF">GCM10011380_06000</name>
</gene>
<reference evidence="1" key="2">
    <citation type="submission" date="2020-09" db="EMBL/GenBank/DDBJ databases">
        <authorList>
            <person name="Sun Q."/>
            <person name="Zhou Y."/>
        </authorList>
    </citation>
    <scope>NUCLEOTIDE SEQUENCE</scope>
    <source>
        <strain evidence="1">CGMCC 1.15330</strain>
    </source>
</reference>
<accession>A0A916SUZ2</accession>
<evidence type="ECO:0008006" key="3">
    <source>
        <dbReference type="Google" id="ProtNLM"/>
    </source>
</evidence>
<dbReference type="Pfam" id="PF06821">
    <property type="entry name" value="Ser_hydrolase"/>
    <property type="match status" value="1"/>
</dbReference>
<protein>
    <recommendedName>
        <fullName evidence="3">Alpha/beta hydrolase</fullName>
    </recommendedName>
</protein>
<organism evidence="1 2">
    <name type="scientific">Sphingomonas metalli</name>
    <dbReference type="NCBI Taxonomy" id="1779358"/>
    <lineage>
        <taxon>Bacteria</taxon>
        <taxon>Pseudomonadati</taxon>
        <taxon>Pseudomonadota</taxon>
        <taxon>Alphaproteobacteria</taxon>
        <taxon>Sphingomonadales</taxon>
        <taxon>Sphingomonadaceae</taxon>
        <taxon>Sphingomonas</taxon>
    </lineage>
</organism>
<dbReference type="InterPro" id="IPR029058">
    <property type="entry name" value="AB_hydrolase_fold"/>
</dbReference>
<dbReference type="InterPro" id="IPR010662">
    <property type="entry name" value="RBBP9/YdeN"/>
</dbReference>
<proteinExistence type="predicted"/>
<sequence>MDGLALIPDRVALISLLGEGQSPLLPDLLRTPSFHDVVRVPQRPTQTQRNLLAAQIDAATLQADRAVMLVAQGIGCLAAAWWARLSPNFYVRRVAGAVMIAPGGAGFASPEGRLPFPSVVVGTDDLTQRLGDEWGSRFIDGPLLVGRQGPSRRFASLIDRFTSAIVERDVAAAERLLSAVGDRC</sequence>
<evidence type="ECO:0000313" key="1">
    <source>
        <dbReference type="EMBL" id="GGB19209.1"/>
    </source>
</evidence>
<dbReference type="EMBL" id="BMIH01000001">
    <property type="protein sequence ID" value="GGB19209.1"/>
    <property type="molecule type" value="Genomic_DNA"/>
</dbReference>
<dbReference type="Proteomes" id="UP000623067">
    <property type="component" value="Unassembled WGS sequence"/>
</dbReference>
<reference evidence="1" key="1">
    <citation type="journal article" date="2014" name="Int. J. Syst. Evol. Microbiol.">
        <title>Complete genome sequence of Corynebacterium casei LMG S-19264T (=DSM 44701T), isolated from a smear-ripened cheese.</title>
        <authorList>
            <consortium name="US DOE Joint Genome Institute (JGI-PGF)"/>
            <person name="Walter F."/>
            <person name="Albersmeier A."/>
            <person name="Kalinowski J."/>
            <person name="Ruckert C."/>
        </authorList>
    </citation>
    <scope>NUCLEOTIDE SEQUENCE</scope>
    <source>
        <strain evidence="1">CGMCC 1.15330</strain>
    </source>
</reference>